<feature type="region of interest" description="Disordered" evidence="6">
    <location>
        <begin position="165"/>
        <end position="213"/>
    </location>
</feature>
<keyword evidence="2" id="KW-0805">Transcription regulation</keyword>
<dbReference type="Gene3D" id="1.10.1740.10">
    <property type="match status" value="1"/>
</dbReference>
<protein>
    <submittedName>
        <fullName evidence="9">RNA polymerase sigma factor</fullName>
    </submittedName>
</protein>
<organism evidence="9 10">
    <name type="scientific">Ruminococcus turbiniformis</name>
    <dbReference type="NCBI Taxonomy" id="2881258"/>
    <lineage>
        <taxon>Bacteria</taxon>
        <taxon>Bacillati</taxon>
        <taxon>Bacillota</taxon>
        <taxon>Clostridia</taxon>
        <taxon>Eubacteriales</taxon>
        <taxon>Oscillospiraceae</taxon>
        <taxon>Ruminococcus</taxon>
    </lineage>
</organism>
<dbReference type="NCBIfam" id="TIGR02937">
    <property type="entry name" value="sigma70-ECF"/>
    <property type="match status" value="1"/>
</dbReference>
<evidence type="ECO:0000256" key="3">
    <source>
        <dbReference type="ARBA" id="ARBA00023082"/>
    </source>
</evidence>
<sequence>MTDREMLRRIHEGNKDAMNAVIEKYYDDIYRFCFYLTSSETDSYDISQEVFLRFIRYSHACSWRNLKGYLLIIARNACRDYFRRKERMGAVSLSDELPDKRDVMEDAESRYLLQTLLGLLSYEQREVIVLRVREGMKFREISDMTGCSLSTVKSRYRLGIERMKAEMKETGKGRNEKKEKDEPNKKDGQNQGKKAQGRTAKRKSGGESVWKKN</sequence>
<evidence type="ECO:0000313" key="9">
    <source>
        <dbReference type="EMBL" id="MCC2254503.1"/>
    </source>
</evidence>
<evidence type="ECO:0000313" key="10">
    <source>
        <dbReference type="Proteomes" id="UP001198151"/>
    </source>
</evidence>
<dbReference type="InterPro" id="IPR013249">
    <property type="entry name" value="RNA_pol_sigma70_r4_t2"/>
</dbReference>
<evidence type="ECO:0000259" key="7">
    <source>
        <dbReference type="Pfam" id="PF04542"/>
    </source>
</evidence>
<evidence type="ECO:0000256" key="2">
    <source>
        <dbReference type="ARBA" id="ARBA00023015"/>
    </source>
</evidence>
<dbReference type="Gene3D" id="1.10.10.10">
    <property type="entry name" value="Winged helix-like DNA-binding domain superfamily/Winged helix DNA-binding domain"/>
    <property type="match status" value="1"/>
</dbReference>
<feature type="compositionally biased region" description="Basic and acidic residues" evidence="6">
    <location>
        <begin position="165"/>
        <end position="188"/>
    </location>
</feature>
<dbReference type="SUPFAM" id="SSF88946">
    <property type="entry name" value="Sigma2 domain of RNA polymerase sigma factors"/>
    <property type="match status" value="1"/>
</dbReference>
<dbReference type="InterPro" id="IPR013324">
    <property type="entry name" value="RNA_pol_sigma_r3/r4-like"/>
</dbReference>
<comment type="similarity">
    <text evidence="1">Belongs to the sigma-70 factor family. ECF subfamily.</text>
</comment>
<evidence type="ECO:0000256" key="5">
    <source>
        <dbReference type="ARBA" id="ARBA00023163"/>
    </source>
</evidence>
<dbReference type="InterPro" id="IPR036388">
    <property type="entry name" value="WH-like_DNA-bd_sf"/>
</dbReference>
<name>A0ABS8FYX1_9FIRM</name>
<keyword evidence="10" id="KW-1185">Reference proteome</keyword>
<dbReference type="EMBL" id="JAJEQX010000013">
    <property type="protein sequence ID" value="MCC2254503.1"/>
    <property type="molecule type" value="Genomic_DNA"/>
</dbReference>
<evidence type="ECO:0000259" key="8">
    <source>
        <dbReference type="Pfam" id="PF08281"/>
    </source>
</evidence>
<gene>
    <name evidence="9" type="ORF">LKD70_08745</name>
</gene>
<accession>A0ABS8FYX1</accession>
<feature type="domain" description="RNA polymerase sigma factor 70 region 4 type 2" evidence="8">
    <location>
        <begin position="112"/>
        <end position="163"/>
    </location>
</feature>
<evidence type="ECO:0000256" key="1">
    <source>
        <dbReference type="ARBA" id="ARBA00010641"/>
    </source>
</evidence>
<comment type="caution">
    <text evidence="9">The sequence shown here is derived from an EMBL/GenBank/DDBJ whole genome shotgun (WGS) entry which is preliminary data.</text>
</comment>
<keyword evidence="3" id="KW-0731">Sigma factor</keyword>
<keyword evidence="5" id="KW-0804">Transcription</keyword>
<proteinExistence type="inferred from homology"/>
<evidence type="ECO:0000256" key="4">
    <source>
        <dbReference type="ARBA" id="ARBA00023125"/>
    </source>
</evidence>
<dbReference type="InterPro" id="IPR014284">
    <property type="entry name" value="RNA_pol_sigma-70_dom"/>
</dbReference>
<evidence type="ECO:0000256" key="6">
    <source>
        <dbReference type="SAM" id="MobiDB-lite"/>
    </source>
</evidence>
<dbReference type="SUPFAM" id="SSF88659">
    <property type="entry name" value="Sigma3 and sigma4 domains of RNA polymerase sigma factors"/>
    <property type="match status" value="1"/>
</dbReference>
<dbReference type="InterPro" id="IPR007627">
    <property type="entry name" value="RNA_pol_sigma70_r2"/>
</dbReference>
<feature type="domain" description="RNA polymerase sigma-70 region 2" evidence="7">
    <location>
        <begin position="22"/>
        <end position="87"/>
    </location>
</feature>
<dbReference type="InterPro" id="IPR013325">
    <property type="entry name" value="RNA_pol_sigma_r2"/>
</dbReference>
<reference evidence="9 10" key="1">
    <citation type="submission" date="2021-10" db="EMBL/GenBank/DDBJ databases">
        <title>Anaerobic single-cell dispensing facilitates the cultivation of human gut bacteria.</title>
        <authorList>
            <person name="Afrizal A."/>
        </authorList>
    </citation>
    <scope>NUCLEOTIDE SEQUENCE [LARGE SCALE GENOMIC DNA]</scope>
    <source>
        <strain evidence="9 10">CLA-AA-H200</strain>
    </source>
</reference>
<dbReference type="PANTHER" id="PTHR43133:SF8">
    <property type="entry name" value="RNA POLYMERASE SIGMA FACTOR HI_1459-RELATED"/>
    <property type="match status" value="1"/>
</dbReference>
<dbReference type="InterPro" id="IPR039425">
    <property type="entry name" value="RNA_pol_sigma-70-like"/>
</dbReference>
<dbReference type="Pfam" id="PF08281">
    <property type="entry name" value="Sigma70_r4_2"/>
    <property type="match status" value="1"/>
</dbReference>
<dbReference type="Proteomes" id="UP001198151">
    <property type="component" value="Unassembled WGS sequence"/>
</dbReference>
<keyword evidence="4" id="KW-0238">DNA-binding</keyword>
<dbReference type="PANTHER" id="PTHR43133">
    <property type="entry name" value="RNA POLYMERASE ECF-TYPE SIGMA FACTO"/>
    <property type="match status" value="1"/>
</dbReference>
<dbReference type="RefSeq" id="WP_227707644.1">
    <property type="nucleotide sequence ID" value="NZ_JAJEQX010000013.1"/>
</dbReference>
<dbReference type="Pfam" id="PF04542">
    <property type="entry name" value="Sigma70_r2"/>
    <property type="match status" value="1"/>
</dbReference>